<feature type="domain" description="Methylamine utilisation protein MauE" evidence="6">
    <location>
        <begin position="1"/>
        <end position="130"/>
    </location>
</feature>
<evidence type="ECO:0000259" key="6">
    <source>
        <dbReference type="Pfam" id="PF07291"/>
    </source>
</evidence>
<evidence type="ECO:0000256" key="5">
    <source>
        <dbReference type="SAM" id="Phobius"/>
    </source>
</evidence>
<evidence type="ECO:0000256" key="2">
    <source>
        <dbReference type="ARBA" id="ARBA00022692"/>
    </source>
</evidence>
<evidence type="ECO:0000256" key="1">
    <source>
        <dbReference type="ARBA" id="ARBA00004141"/>
    </source>
</evidence>
<keyword evidence="3 5" id="KW-1133">Transmembrane helix</keyword>
<sequence>MNEITLFIRLVIGLIFISSAIQTMLNFKTHILLVENYKIIPLKFVKLFSIIELIFKSIFSALLIMGIFQKVSASFIIFLLFIYTLAILINLLRKRKNISCGCGGIVGNHNLSWFLILRNFFLIMLTFFLTLKKTPLASIEALIWEQKSFTEIFSQTAFLIIVMSVIFIITIMIVNALFVARNLMNEFLSIVQLDRKGG</sequence>
<proteinExistence type="predicted"/>
<feature type="transmembrane region" description="Helical" evidence="5">
    <location>
        <begin position="6"/>
        <end position="27"/>
    </location>
</feature>
<evidence type="ECO:0000256" key="3">
    <source>
        <dbReference type="ARBA" id="ARBA00022989"/>
    </source>
</evidence>
<feature type="transmembrane region" description="Helical" evidence="5">
    <location>
        <begin position="113"/>
        <end position="132"/>
    </location>
</feature>
<dbReference type="EMBL" id="NVGE01000023">
    <property type="protein sequence ID" value="PFZ28733.1"/>
    <property type="molecule type" value="Genomic_DNA"/>
</dbReference>
<evidence type="ECO:0000256" key="4">
    <source>
        <dbReference type="ARBA" id="ARBA00023136"/>
    </source>
</evidence>
<dbReference type="GO" id="GO:0030416">
    <property type="term" value="P:methylamine metabolic process"/>
    <property type="evidence" value="ECO:0007669"/>
    <property type="project" value="InterPro"/>
</dbReference>
<keyword evidence="2 5" id="KW-0812">Transmembrane</keyword>
<feature type="transmembrane region" description="Helical" evidence="5">
    <location>
        <begin position="152"/>
        <end position="180"/>
    </location>
</feature>
<gene>
    <name evidence="7" type="ORF">COL66_17140</name>
</gene>
<dbReference type="InterPro" id="IPR009908">
    <property type="entry name" value="Methylamine_util_MauE"/>
</dbReference>
<dbReference type="Pfam" id="PF07291">
    <property type="entry name" value="MauE"/>
    <property type="match status" value="1"/>
</dbReference>
<dbReference type="AlphaFoldDB" id="A0A2C5NL91"/>
<protein>
    <recommendedName>
        <fullName evidence="6">Methylamine utilisation protein MauE domain-containing protein</fullName>
    </recommendedName>
</protein>
<dbReference type="Proteomes" id="UP000223311">
    <property type="component" value="Unassembled WGS sequence"/>
</dbReference>
<comment type="caution">
    <text evidence="7">The sequence shown here is derived from an EMBL/GenBank/DDBJ whole genome shotgun (WGS) entry which is preliminary data.</text>
</comment>
<evidence type="ECO:0000313" key="7">
    <source>
        <dbReference type="EMBL" id="PFZ28733.1"/>
    </source>
</evidence>
<keyword evidence="4 5" id="KW-0472">Membrane</keyword>
<comment type="subcellular location">
    <subcellularLocation>
        <location evidence="1">Membrane</location>
        <topology evidence="1">Multi-pass membrane protein</topology>
    </subcellularLocation>
</comment>
<accession>A0A2C5NL91</accession>
<feature type="transmembrane region" description="Helical" evidence="5">
    <location>
        <begin position="74"/>
        <end position="92"/>
    </location>
</feature>
<organism evidence="7 8">
    <name type="scientific">Bacillus wiedmannii</name>
    <dbReference type="NCBI Taxonomy" id="1890302"/>
    <lineage>
        <taxon>Bacteria</taxon>
        <taxon>Bacillati</taxon>
        <taxon>Bacillota</taxon>
        <taxon>Bacilli</taxon>
        <taxon>Bacillales</taxon>
        <taxon>Bacillaceae</taxon>
        <taxon>Bacillus</taxon>
        <taxon>Bacillus cereus group</taxon>
    </lineage>
</organism>
<dbReference type="UniPathway" id="UPA00895"/>
<dbReference type="RefSeq" id="WP_098068526.1">
    <property type="nucleotide sequence ID" value="NZ_NUDN01000023.1"/>
</dbReference>
<feature type="transmembrane region" description="Helical" evidence="5">
    <location>
        <begin position="47"/>
        <end position="68"/>
    </location>
</feature>
<reference evidence="7 8" key="1">
    <citation type="submission" date="2017-09" db="EMBL/GenBank/DDBJ databases">
        <title>Large-scale bioinformatics analysis of Bacillus genomes uncovers conserved roles of natural products in bacterial physiology.</title>
        <authorList>
            <consortium name="Agbiome Team Llc"/>
            <person name="Bleich R.M."/>
            <person name="Grubbs K.J."/>
            <person name="Santa Maria K.C."/>
            <person name="Allen S.E."/>
            <person name="Farag S."/>
            <person name="Shank E.A."/>
            <person name="Bowers A."/>
        </authorList>
    </citation>
    <scope>NUCLEOTIDE SEQUENCE [LARGE SCALE GENOMIC DNA]</scope>
    <source>
        <strain evidence="7 8">AFS080080</strain>
    </source>
</reference>
<evidence type="ECO:0000313" key="8">
    <source>
        <dbReference type="Proteomes" id="UP000223311"/>
    </source>
</evidence>
<name>A0A2C5NL91_9BACI</name>
<dbReference type="GO" id="GO:0016020">
    <property type="term" value="C:membrane"/>
    <property type="evidence" value="ECO:0007669"/>
    <property type="project" value="UniProtKB-SubCell"/>
</dbReference>